<dbReference type="EnsemblPlants" id="MELO3C019357.2.1">
    <property type="protein sequence ID" value="MELO3C019357.2.1"/>
    <property type="gene ID" value="MELO3C019357.2"/>
</dbReference>
<dbReference type="AlphaFoldDB" id="A0A9I9DIU4"/>
<proteinExistence type="predicted"/>
<organism evidence="2">
    <name type="scientific">Cucumis melo</name>
    <name type="common">Muskmelon</name>
    <dbReference type="NCBI Taxonomy" id="3656"/>
    <lineage>
        <taxon>Eukaryota</taxon>
        <taxon>Viridiplantae</taxon>
        <taxon>Streptophyta</taxon>
        <taxon>Embryophyta</taxon>
        <taxon>Tracheophyta</taxon>
        <taxon>Spermatophyta</taxon>
        <taxon>Magnoliopsida</taxon>
        <taxon>eudicotyledons</taxon>
        <taxon>Gunneridae</taxon>
        <taxon>Pentapetalae</taxon>
        <taxon>rosids</taxon>
        <taxon>fabids</taxon>
        <taxon>Cucurbitales</taxon>
        <taxon>Cucurbitaceae</taxon>
        <taxon>Benincaseae</taxon>
        <taxon>Cucumis</taxon>
    </lineage>
</organism>
<dbReference type="Gramene" id="MELO3C019357.2.1">
    <property type="protein sequence ID" value="MELO3C019357.2.1"/>
    <property type="gene ID" value="MELO3C019357.2"/>
</dbReference>
<evidence type="ECO:0000256" key="1">
    <source>
        <dbReference type="SAM" id="MobiDB-lite"/>
    </source>
</evidence>
<accession>A0A9I9DIU4</accession>
<protein>
    <submittedName>
        <fullName evidence="2">Uncharacterized protein</fullName>
    </submittedName>
</protein>
<sequence length="35" mass="3985">MMKIGATTDGGCSQLGPTMDDRNGRRWQIQWMVDK</sequence>
<name>A0A9I9DIU4_CUCME</name>
<evidence type="ECO:0000313" key="2">
    <source>
        <dbReference type="EnsemblPlants" id="MELO3C019357.2.1"/>
    </source>
</evidence>
<feature type="region of interest" description="Disordered" evidence="1">
    <location>
        <begin position="1"/>
        <end position="24"/>
    </location>
</feature>
<reference evidence="2" key="1">
    <citation type="submission" date="2023-03" db="UniProtKB">
        <authorList>
            <consortium name="EnsemblPlants"/>
        </authorList>
    </citation>
    <scope>IDENTIFICATION</scope>
</reference>